<comment type="subcellular location">
    <subcellularLocation>
        <location evidence="8">Cytoplasm</location>
    </subcellularLocation>
</comment>
<dbReference type="UniPathway" id="UPA00906">
    <property type="reaction ID" value="UER00896"/>
</dbReference>
<evidence type="ECO:0000313" key="12">
    <source>
        <dbReference type="EMBL" id="MYH61331.1"/>
    </source>
</evidence>
<comment type="cofactor">
    <cofactor evidence="1 8 9">
        <name>pyridoxal 5'-phosphate</name>
        <dbReference type="ChEBI" id="CHEBI:597326"/>
    </cofactor>
</comment>
<dbReference type="GO" id="GO:0005737">
    <property type="term" value="C:cytoplasm"/>
    <property type="evidence" value="ECO:0007669"/>
    <property type="project" value="UniProtKB-SubCell"/>
</dbReference>
<comment type="catalytic activity">
    <reaction evidence="8">
        <text>L-seryl-tRNA(Sec) + selenophosphate + H(+) = L-selenocysteinyl-tRNA(Sec) + phosphate</text>
        <dbReference type="Rhea" id="RHEA:22728"/>
        <dbReference type="Rhea" id="RHEA-COMP:9742"/>
        <dbReference type="Rhea" id="RHEA-COMP:9743"/>
        <dbReference type="ChEBI" id="CHEBI:15378"/>
        <dbReference type="ChEBI" id="CHEBI:16144"/>
        <dbReference type="ChEBI" id="CHEBI:43474"/>
        <dbReference type="ChEBI" id="CHEBI:78533"/>
        <dbReference type="ChEBI" id="CHEBI:78573"/>
        <dbReference type="EC" id="2.9.1.1"/>
    </reaction>
</comment>
<dbReference type="NCBIfam" id="TIGR00474">
    <property type="entry name" value="selA"/>
    <property type="match status" value="1"/>
</dbReference>
<dbReference type="EMBL" id="VYDA01000229">
    <property type="protein sequence ID" value="MYH61331.1"/>
    <property type="molecule type" value="Genomic_DNA"/>
</dbReference>
<dbReference type="GO" id="GO:0001514">
    <property type="term" value="P:selenocysteine incorporation"/>
    <property type="evidence" value="ECO:0007669"/>
    <property type="project" value="UniProtKB-UniRule"/>
</dbReference>
<evidence type="ECO:0000256" key="3">
    <source>
        <dbReference type="ARBA" id="ARBA00022679"/>
    </source>
</evidence>
<dbReference type="InterPro" id="IPR025862">
    <property type="entry name" value="SelA_trans_N_dom"/>
</dbReference>
<comment type="caution">
    <text evidence="12">The sequence shown here is derived from an EMBL/GenBank/DDBJ whole genome shotgun (WGS) entry which is preliminary data.</text>
</comment>
<keyword evidence="6 8" id="KW-0711">Selenium</keyword>
<dbReference type="Gene3D" id="3.90.1150.110">
    <property type="match status" value="1"/>
</dbReference>
<dbReference type="PANTHER" id="PTHR32328:SF0">
    <property type="entry name" value="L-SERYL-TRNA(SEC) SELENIUM TRANSFERASE"/>
    <property type="match status" value="1"/>
</dbReference>
<gene>
    <name evidence="8 12" type="primary">selA</name>
    <name evidence="12" type="ORF">F4148_06090</name>
</gene>
<evidence type="ECO:0000256" key="4">
    <source>
        <dbReference type="ARBA" id="ARBA00022898"/>
    </source>
</evidence>
<feature type="region of interest" description="Disordered" evidence="10">
    <location>
        <begin position="267"/>
        <end position="295"/>
    </location>
</feature>
<name>A0A6B1FZK5_9CHLR</name>
<evidence type="ECO:0000259" key="11">
    <source>
        <dbReference type="Pfam" id="PF12390"/>
    </source>
</evidence>
<dbReference type="Gene3D" id="3.90.1150.180">
    <property type="match status" value="1"/>
</dbReference>
<dbReference type="GO" id="GO:0001717">
    <property type="term" value="P:conversion of seryl-tRNAsec to selenocys-tRNAsec"/>
    <property type="evidence" value="ECO:0007669"/>
    <property type="project" value="UniProtKB-UniRule"/>
</dbReference>
<dbReference type="Pfam" id="PF12390">
    <property type="entry name" value="Se-cys_synth_N"/>
    <property type="match status" value="1"/>
</dbReference>
<dbReference type="InterPro" id="IPR018319">
    <property type="entry name" value="SelA-like"/>
</dbReference>
<evidence type="ECO:0000256" key="9">
    <source>
        <dbReference type="PIRSR" id="PIRSR618319-50"/>
    </source>
</evidence>
<dbReference type="InterPro" id="IPR004534">
    <property type="entry name" value="SelA_trans"/>
</dbReference>
<dbReference type="InterPro" id="IPR015424">
    <property type="entry name" value="PyrdxlP-dep_Trfase"/>
</dbReference>
<organism evidence="12">
    <name type="scientific">Caldilineaceae bacterium SB0675_bin_29</name>
    <dbReference type="NCBI Taxonomy" id="2605266"/>
    <lineage>
        <taxon>Bacteria</taxon>
        <taxon>Bacillati</taxon>
        <taxon>Chloroflexota</taxon>
        <taxon>Caldilineae</taxon>
        <taxon>Caldilineales</taxon>
        <taxon>Caldilineaceae</taxon>
    </lineage>
</organism>
<dbReference type="Gene3D" id="3.40.640.10">
    <property type="entry name" value="Type I PLP-dependent aspartate aminotransferase-like (Major domain)"/>
    <property type="match status" value="1"/>
</dbReference>
<reference evidence="12" key="1">
    <citation type="submission" date="2019-09" db="EMBL/GenBank/DDBJ databases">
        <title>Characterisation of the sponge microbiome using genome-centric metagenomics.</title>
        <authorList>
            <person name="Engelberts J.P."/>
            <person name="Robbins S.J."/>
            <person name="De Goeij J.M."/>
            <person name="Aranda M."/>
            <person name="Bell S.C."/>
            <person name="Webster N.S."/>
        </authorList>
    </citation>
    <scope>NUCLEOTIDE SEQUENCE</scope>
    <source>
        <strain evidence="12">SB0675_bin_29</strain>
    </source>
</reference>
<proteinExistence type="inferred from homology"/>
<evidence type="ECO:0000256" key="10">
    <source>
        <dbReference type="SAM" id="MobiDB-lite"/>
    </source>
</evidence>
<evidence type="ECO:0000256" key="6">
    <source>
        <dbReference type="ARBA" id="ARBA00023266"/>
    </source>
</evidence>
<dbReference type="SUPFAM" id="SSF53383">
    <property type="entry name" value="PLP-dependent transferases"/>
    <property type="match status" value="1"/>
</dbReference>
<keyword evidence="3 8" id="KW-0808">Transferase</keyword>
<comment type="pathway">
    <text evidence="8">Aminoacyl-tRNA biosynthesis; selenocysteinyl-tRNA(Sec) biosynthesis; selenocysteinyl-tRNA(Sec) from L-seryl-tRNA(Sec) (bacterial route): step 1/1.</text>
</comment>
<protein>
    <recommendedName>
        <fullName evidence="8">L-seryl-tRNA(Sec) selenium transferase</fullName>
        <ecNumber evidence="8">2.9.1.1</ecNumber>
    </recommendedName>
    <alternativeName>
        <fullName evidence="8">Selenocysteine synthase</fullName>
        <shortName evidence="8">Sec synthase</shortName>
    </alternativeName>
    <alternativeName>
        <fullName evidence="8">Selenocysteinyl-tRNA(Sec) synthase</fullName>
    </alternativeName>
</protein>
<sequence>MKETGFNQSPNASGGRKTGQIVAEYRKLPAVDKLLSVPEIAALAAEYGSGPVTTAARAELDAARAAIHNGQPAPSGGEWKERITDSVLAGSASSLQPVINATGVIIHTNLGRTPLSDAAQEAVVRLSKGYSTLEYDLEAGHRGSRHAHPARLLCELTGAEDALVVNNNAAAVFLALSALCVEREVIVSRGELVEIGGGFRIPDVLRQSGATLVEVGTTNRTHPHDFAGAIGPRTAALMRIHASNFKQVGFVKKPQLTDLVEIARGQGSASARDATETADAAVASDPASDGQSRVPSDRLLVIDDLGSGTLLDTAQFGMAPEPMVQSSVQAGADIITFSGDKLLGGPQAGLLVGKAEQIAKLRSHPLARALRVDKMTLAALDATLQSYRRGRAPAEIPVWRMIAQSEDEVRQRARQFQLQLAEADIEAELSPGKSTVGGGSLPGETLRTALLAFAIPQPDSAAAALRRAEPPVICRIQNDRLLVDLRTVLPEQEQALLTSLSSRLPALLVGSVNAGL</sequence>
<feature type="domain" description="L-seryl-tRNA selenium transferase N-terminal" evidence="11">
    <location>
        <begin position="25"/>
        <end position="64"/>
    </location>
</feature>
<comment type="similarity">
    <text evidence="7 8">Belongs to the SelA family.</text>
</comment>
<dbReference type="AlphaFoldDB" id="A0A6B1FZK5"/>
<feature type="modified residue" description="N6-(pyridoxal phosphate)lysine" evidence="8 9">
    <location>
        <position position="341"/>
    </location>
</feature>
<dbReference type="EC" id="2.9.1.1" evidence="8"/>
<evidence type="ECO:0000256" key="2">
    <source>
        <dbReference type="ARBA" id="ARBA00022490"/>
    </source>
</evidence>
<evidence type="ECO:0000256" key="1">
    <source>
        <dbReference type="ARBA" id="ARBA00001933"/>
    </source>
</evidence>
<dbReference type="PANTHER" id="PTHR32328">
    <property type="entry name" value="L-SERYL-TRNA(SEC) SELENIUM TRANSFERASE"/>
    <property type="match status" value="1"/>
</dbReference>
<keyword evidence="2 8" id="KW-0963">Cytoplasm</keyword>
<evidence type="ECO:0000256" key="8">
    <source>
        <dbReference type="HAMAP-Rule" id="MF_00423"/>
    </source>
</evidence>
<dbReference type="Pfam" id="PF03841">
    <property type="entry name" value="SelA"/>
    <property type="match status" value="2"/>
</dbReference>
<comment type="function">
    <text evidence="8">Converts seryl-tRNA(Sec) to selenocysteinyl-tRNA(Sec) required for selenoprotein biosynthesis.</text>
</comment>
<dbReference type="InterPro" id="IPR015421">
    <property type="entry name" value="PyrdxlP-dep_Trfase_major"/>
</dbReference>
<dbReference type="HAMAP" id="MF_00423">
    <property type="entry name" value="SelA"/>
    <property type="match status" value="1"/>
</dbReference>
<evidence type="ECO:0000256" key="5">
    <source>
        <dbReference type="ARBA" id="ARBA00022917"/>
    </source>
</evidence>
<keyword evidence="5 8" id="KW-0648">Protein biosynthesis</keyword>
<dbReference type="GO" id="GO:0004125">
    <property type="term" value="F:L-seryl-tRNA(Sec) selenium transferase activity"/>
    <property type="evidence" value="ECO:0007669"/>
    <property type="project" value="UniProtKB-UniRule"/>
</dbReference>
<feature type="compositionally biased region" description="Low complexity" evidence="10">
    <location>
        <begin position="278"/>
        <end position="289"/>
    </location>
</feature>
<evidence type="ECO:0000256" key="7">
    <source>
        <dbReference type="ARBA" id="ARBA00044507"/>
    </source>
</evidence>
<accession>A0A6B1FZK5</accession>
<keyword evidence="4 8" id="KW-0663">Pyridoxal phosphate</keyword>